<reference evidence="1" key="1">
    <citation type="submission" date="2020-09" db="EMBL/GenBank/DDBJ databases">
        <title>Iningainema tapete sp. nov. (Scytonemataceae, Cyanobacteria) from greenhouses in central Florida (USA) produces two types of nodularin with biosynthetic potential for microcystin-LR and anabaenopeptins.</title>
        <authorList>
            <person name="Berthold D.E."/>
            <person name="Lefler F.W."/>
            <person name="Huang I.-S."/>
            <person name="Abdulla H."/>
            <person name="Zimba P.V."/>
            <person name="Laughinghouse H.D. IV."/>
        </authorList>
    </citation>
    <scope>NUCLEOTIDE SEQUENCE</scope>
    <source>
        <strain evidence="1">BLCCT55</strain>
    </source>
</reference>
<keyword evidence="2" id="KW-1185">Reference proteome</keyword>
<dbReference type="Proteomes" id="UP000629098">
    <property type="component" value="Unassembled WGS sequence"/>
</dbReference>
<organism evidence="1 2">
    <name type="scientific">Iningainema tapete BLCC-T55</name>
    <dbReference type="NCBI Taxonomy" id="2748662"/>
    <lineage>
        <taxon>Bacteria</taxon>
        <taxon>Bacillati</taxon>
        <taxon>Cyanobacteriota</taxon>
        <taxon>Cyanophyceae</taxon>
        <taxon>Nostocales</taxon>
        <taxon>Scytonemataceae</taxon>
        <taxon>Iningainema tapete</taxon>
    </lineage>
</organism>
<evidence type="ECO:0000313" key="1">
    <source>
        <dbReference type="EMBL" id="MBD2773870.1"/>
    </source>
</evidence>
<dbReference type="RefSeq" id="WP_190830171.1">
    <property type="nucleotide sequence ID" value="NZ_CAWPPI010000061.1"/>
</dbReference>
<accession>A0A8J6XDC7</accession>
<gene>
    <name evidence="1" type="ORF">ICL16_17770</name>
</gene>
<proteinExistence type="predicted"/>
<sequence length="88" mass="9689">MGIPRLLGRMHGRRQVRYSRIRMGSWLSSCADTEQVVDVGTVGMVSGGVQDISSLRFWLGCGGVRSLNMTHFCVRSSLINPQLLSTCC</sequence>
<comment type="caution">
    <text evidence="1">The sequence shown here is derived from an EMBL/GenBank/DDBJ whole genome shotgun (WGS) entry which is preliminary data.</text>
</comment>
<dbReference type="AlphaFoldDB" id="A0A8J6XDC7"/>
<evidence type="ECO:0000313" key="2">
    <source>
        <dbReference type="Proteomes" id="UP000629098"/>
    </source>
</evidence>
<dbReference type="EMBL" id="JACXAE010000061">
    <property type="protein sequence ID" value="MBD2773870.1"/>
    <property type="molecule type" value="Genomic_DNA"/>
</dbReference>
<name>A0A8J6XDC7_9CYAN</name>
<protein>
    <submittedName>
        <fullName evidence="1">Uncharacterized protein</fullName>
    </submittedName>
</protein>